<accession>A0A8S3APS4</accession>
<protein>
    <submittedName>
        <fullName evidence="1">Uncharacterized protein</fullName>
    </submittedName>
</protein>
<reference evidence="1" key="1">
    <citation type="submission" date="2021-02" db="EMBL/GenBank/DDBJ databases">
        <authorList>
            <person name="Nowell W R."/>
        </authorList>
    </citation>
    <scope>NUCLEOTIDE SEQUENCE</scope>
</reference>
<feature type="non-terminal residue" evidence="1">
    <location>
        <position position="1"/>
    </location>
</feature>
<proteinExistence type="predicted"/>
<sequence>ATTQIFHVIESHPHTPPVSKCYPGNRTSNSEMHSIINKLLDSVLVR</sequence>
<organism evidence="1 2">
    <name type="scientific">Rotaria magnacalcarata</name>
    <dbReference type="NCBI Taxonomy" id="392030"/>
    <lineage>
        <taxon>Eukaryota</taxon>
        <taxon>Metazoa</taxon>
        <taxon>Spiralia</taxon>
        <taxon>Gnathifera</taxon>
        <taxon>Rotifera</taxon>
        <taxon>Eurotatoria</taxon>
        <taxon>Bdelloidea</taxon>
        <taxon>Philodinida</taxon>
        <taxon>Philodinidae</taxon>
        <taxon>Rotaria</taxon>
    </lineage>
</organism>
<gene>
    <name evidence="1" type="ORF">GIL414_LOCUS45140</name>
</gene>
<evidence type="ECO:0000313" key="1">
    <source>
        <dbReference type="EMBL" id="CAF4750795.1"/>
    </source>
</evidence>
<name>A0A8S3APS4_9BILA</name>
<dbReference type="Proteomes" id="UP000681720">
    <property type="component" value="Unassembled WGS sequence"/>
</dbReference>
<comment type="caution">
    <text evidence="1">The sequence shown here is derived from an EMBL/GenBank/DDBJ whole genome shotgun (WGS) entry which is preliminary data.</text>
</comment>
<dbReference type="EMBL" id="CAJOBJ010138108">
    <property type="protein sequence ID" value="CAF4750795.1"/>
    <property type="molecule type" value="Genomic_DNA"/>
</dbReference>
<evidence type="ECO:0000313" key="2">
    <source>
        <dbReference type="Proteomes" id="UP000681720"/>
    </source>
</evidence>
<dbReference type="AlphaFoldDB" id="A0A8S3APS4"/>